<evidence type="ECO:0000313" key="15">
    <source>
        <dbReference type="Proteomes" id="UP000613768"/>
    </source>
</evidence>
<dbReference type="GO" id="GO:0005829">
    <property type="term" value="C:cytosol"/>
    <property type="evidence" value="ECO:0007669"/>
    <property type="project" value="TreeGrafter"/>
</dbReference>
<dbReference type="SUPFAM" id="SSF53067">
    <property type="entry name" value="Actin-like ATPase domain"/>
    <property type="match status" value="2"/>
</dbReference>
<dbReference type="EC" id="2.7.1.30" evidence="3"/>
<keyword evidence="8" id="KW-0067">ATP-binding</keyword>
<dbReference type="AlphaFoldDB" id="A0AAW3ZPG4"/>
<evidence type="ECO:0000256" key="2">
    <source>
        <dbReference type="ARBA" id="ARBA00009156"/>
    </source>
</evidence>
<comment type="caution">
    <text evidence="14">The sequence shown here is derived from an EMBL/GenBank/DDBJ whole genome shotgun (WGS) entry which is preliminary data.</text>
</comment>
<dbReference type="InterPro" id="IPR018485">
    <property type="entry name" value="FGGY_C"/>
</dbReference>
<evidence type="ECO:0000256" key="4">
    <source>
        <dbReference type="ARBA" id="ARBA00022679"/>
    </source>
</evidence>
<dbReference type="RefSeq" id="WP_192030826.1">
    <property type="nucleotide sequence ID" value="NZ_JACYTR010000051.1"/>
</dbReference>
<dbReference type="Pfam" id="PF00370">
    <property type="entry name" value="FGGY_N"/>
    <property type="match status" value="1"/>
</dbReference>
<keyword evidence="5" id="KW-0547">Nucleotide-binding</keyword>
<dbReference type="FunFam" id="3.30.420.40:FF:000007">
    <property type="entry name" value="Glycerol kinase"/>
    <property type="match status" value="1"/>
</dbReference>
<dbReference type="PANTHER" id="PTHR10196">
    <property type="entry name" value="SUGAR KINASE"/>
    <property type="match status" value="1"/>
</dbReference>
<evidence type="ECO:0000256" key="10">
    <source>
        <dbReference type="ARBA" id="ARBA00052101"/>
    </source>
</evidence>
<reference evidence="14 15" key="1">
    <citation type="submission" date="2020-09" db="EMBL/GenBank/DDBJ databases">
        <title>Pseudoxanthomonas sp. CAU 1598 isolated from sand of Yaerae Beach.</title>
        <authorList>
            <person name="Kim W."/>
        </authorList>
    </citation>
    <scope>NUCLEOTIDE SEQUENCE [LARGE SCALE GENOMIC DNA]</scope>
    <source>
        <strain evidence="14 15">CAU 1598</strain>
    </source>
</reference>
<evidence type="ECO:0000256" key="1">
    <source>
        <dbReference type="ARBA" id="ARBA00005190"/>
    </source>
</evidence>
<dbReference type="GO" id="GO:0005524">
    <property type="term" value="F:ATP binding"/>
    <property type="evidence" value="ECO:0007669"/>
    <property type="project" value="UniProtKB-KW"/>
</dbReference>
<organism evidence="14 15">
    <name type="scientific">Pseudomarimonas arenosa</name>
    <dbReference type="NCBI Taxonomy" id="2774145"/>
    <lineage>
        <taxon>Bacteria</taxon>
        <taxon>Pseudomonadati</taxon>
        <taxon>Pseudomonadota</taxon>
        <taxon>Gammaproteobacteria</taxon>
        <taxon>Lysobacterales</taxon>
        <taxon>Lysobacteraceae</taxon>
        <taxon>Pseudomarimonas</taxon>
    </lineage>
</organism>
<dbReference type="InterPro" id="IPR018484">
    <property type="entry name" value="FGGY_N"/>
</dbReference>
<evidence type="ECO:0000256" key="9">
    <source>
        <dbReference type="ARBA" id="ARBA00043149"/>
    </source>
</evidence>
<comment type="catalytic activity">
    <reaction evidence="10">
        <text>glycerol + ATP = sn-glycerol 3-phosphate + ADP + H(+)</text>
        <dbReference type="Rhea" id="RHEA:21644"/>
        <dbReference type="ChEBI" id="CHEBI:15378"/>
        <dbReference type="ChEBI" id="CHEBI:17754"/>
        <dbReference type="ChEBI" id="CHEBI:30616"/>
        <dbReference type="ChEBI" id="CHEBI:57597"/>
        <dbReference type="ChEBI" id="CHEBI:456216"/>
        <dbReference type="EC" id="2.7.1.30"/>
    </reaction>
</comment>
<accession>A0AAW3ZPG4</accession>
<proteinExistence type="inferred from homology"/>
<keyword evidence="6 11" id="KW-0418">Kinase</keyword>
<dbReference type="Gene3D" id="3.30.420.40">
    <property type="match status" value="2"/>
</dbReference>
<evidence type="ECO:0000256" key="5">
    <source>
        <dbReference type="ARBA" id="ARBA00022741"/>
    </source>
</evidence>
<gene>
    <name evidence="14" type="ORF">IFO71_16805</name>
</gene>
<evidence type="ECO:0000256" key="11">
    <source>
        <dbReference type="RuleBase" id="RU003733"/>
    </source>
</evidence>
<evidence type="ECO:0000313" key="14">
    <source>
        <dbReference type="EMBL" id="MBD8527405.1"/>
    </source>
</evidence>
<dbReference type="GO" id="GO:0006071">
    <property type="term" value="P:glycerol metabolic process"/>
    <property type="evidence" value="ECO:0007669"/>
    <property type="project" value="UniProtKB-KW"/>
</dbReference>
<evidence type="ECO:0000259" key="13">
    <source>
        <dbReference type="Pfam" id="PF02782"/>
    </source>
</evidence>
<dbReference type="PIRSF" id="PIRSF000538">
    <property type="entry name" value="GlpK"/>
    <property type="match status" value="1"/>
</dbReference>
<comment type="similarity">
    <text evidence="2 11">Belongs to the FGGY kinase family.</text>
</comment>
<evidence type="ECO:0000256" key="6">
    <source>
        <dbReference type="ARBA" id="ARBA00022777"/>
    </source>
</evidence>
<comment type="pathway">
    <text evidence="1">Polyol metabolism; glycerol degradation via glycerol kinase pathway; sn-glycerol 3-phosphate from glycerol: step 1/1.</text>
</comment>
<dbReference type="CDD" id="cd07786">
    <property type="entry name" value="FGGY_EcGK_like"/>
    <property type="match status" value="1"/>
</dbReference>
<dbReference type="GO" id="GO:0004370">
    <property type="term" value="F:glycerol kinase activity"/>
    <property type="evidence" value="ECO:0007669"/>
    <property type="project" value="UniProtKB-EC"/>
</dbReference>
<name>A0AAW3ZPG4_9GAMM</name>
<dbReference type="PROSITE" id="PS00445">
    <property type="entry name" value="FGGY_KINASES_2"/>
    <property type="match status" value="1"/>
</dbReference>
<feature type="domain" description="Carbohydrate kinase FGGY C-terminal" evidence="13">
    <location>
        <begin position="259"/>
        <end position="447"/>
    </location>
</feature>
<sequence>MDTHSPDFHRPPSGDLLIGLDQGTTGSTALLIDRDLNVLARATVEFPQHFPQPGWVEHEHDDIWVSVRSALKQVLEGVDPTRLAALGITNQRETTFVWDADSGIALGRAVVWQDRRTSQACAELKIHEEDVRARTGLPIDPYFSATKIAWLRRQHGTRRLAFGTADTHLARRLCGASLTDLSNASRTLLLDLRQGIWCEHLTQRFDVAGIERPLIVPSSGVCGRIRGVPELPDGLPLAGIAGDQQAALFGQGCFDAGQAKISYGTGSFILLNTGPFIASSRHGLLSTVAWQLGGETQYALEGGAFVAGALVSWLRDGLGIIERASEVEALARSVPDSGGVTIVPAHAGLGAPHWRPDARGVIHGLTRGTTRAHIARAALEGIAHSQCDILEAMAADHGAALTDLRVDGGAAANDLLMQIQSDFCGLNLQRPRMLETTALGAAMLAGLGVGLWSGLDELRRSYPLDRRFEPAQDPAAVAQARQRWKEIVARA</sequence>
<protein>
    <recommendedName>
        <fullName evidence="3">glycerol kinase</fullName>
        <ecNumber evidence="3">2.7.1.30</ecNumber>
    </recommendedName>
    <alternativeName>
        <fullName evidence="9">ATP:glycerol 3-phosphotransferase</fullName>
    </alternativeName>
</protein>
<dbReference type="InterPro" id="IPR043129">
    <property type="entry name" value="ATPase_NBD"/>
</dbReference>
<dbReference type="InterPro" id="IPR018483">
    <property type="entry name" value="Carb_kinase_FGGY_CS"/>
</dbReference>
<dbReference type="PANTHER" id="PTHR10196:SF69">
    <property type="entry name" value="GLYCEROL KINASE"/>
    <property type="match status" value="1"/>
</dbReference>
<keyword evidence="4 11" id="KW-0808">Transferase</keyword>
<dbReference type="Proteomes" id="UP000613768">
    <property type="component" value="Unassembled WGS sequence"/>
</dbReference>
<evidence type="ECO:0000259" key="12">
    <source>
        <dbReference type="Pfam" id="PF00370"/>
    </source>
</evidence>
<dbReference type="Pfam" id="PF02782">
    <property type="entry name" value="FGGY_C"/>
    <property type="match status" value="1"/>
</dbReference>
<evidence type="ECO:0000256" key="7">
    <source>
        <dbReference type="ARBA" id="ARBA00022798"/>
    </source>
</evidence>
<dbReference type="NCBIfam" id="NF000756">
    <property type="entry name" value="PRK00047.1"/>
    <property type="match status" value="1"/>
</dbReference>
<keyword evidence="7" id="KW-0319">Glycerol metabolism</keyword>
<feature type="domain" description="Carbohydrate kinase FGGY N-terminal" evidence="12">
    <location>
        <begin position="17"/>
        <end position="250"/>
    </location>
</feature>
<dbReference type="InterPro" id="IPR000577">
    <property type="entry name" value="Carb_kinase_FGGY"/>
</dbReference>
<dbReference type="PROSITE" id="PS00933">
    <property type="entry name" value="FGGY_KINASES_1"/>
    <property type="match status" value="1"/>
</dbReference>
<evidence type="ECO:0000256" key="3">
    <source>
        <dbReference type="ARBA" id="ARBA00012099"/>
    </source>
</evidence>
<evidence type="ECO:0000256" key="8">
    <source>
        <dbReference type="ARBA" id="ARBA00022840"/>
    </source>
</evidence>
<dbReference type="EMBL" id="JACYTR010000051">
    <property type="protein sequence ID" value="MBD8527405.1"/>
    <property type="molecule type" value="Genomic_DNA"/>
</dbReference>
<keyword evidence="15" id="KW-1185">Reference proteome</keyword>